<organism evidence="2 3">
    <name type="scientific">Actinoplanes campanulatus</name>
    <dbReference type="NCBI Taxonomy" id="113559"/>
    <lineage>
        <taxon>Bacteria</taxon>
        <taxon>Bacillati</taxon>
        <taxon>Actinomycetota</taxon>
        <taxon>Actinomycetes</taxon>
        <taxon>Micromonosporales</taxon>
        <taxon>Micromonosporaceae</taxon>
        <taxon>Actinoplanes</taxon>
    </lineage>
</organism>
<evidence type="ECO:0000259" key="1">
    <source>
        <dbReference type="Pfam" id="PF04717"/>
    </source>
</evidence>
<proteinExistence type="predicted"/>
<dbReference type="AlphaFoldDB" id="A0A7W5FF41"/>
<keyword evidence="3" id="KW-1185">Reference proteome</keyword>
<dbReference type="InterPro" id="IPR037026">
    <property type="entry name" value="Vgr_OB-fold_dom_sf"/>
</dbReference>
<gene>
    <name evidence="2" type="ORF">FHR83_003769</name>
</gene>
<dbReference type="SUPFAM" id="SSF69255">
    <property type="entry name" value="gp5 N-terminal domain-like"/>
    <property type="match status" value="1"/>
</dbReference>
<dbReference type="Pfam" id="PF04717">
    <property type="entry name" value="Phage_base_V"/>
    <property type="match status" value="1"/>
</dbReference>
<feature type="domain" description="Gp5/Type VI secretion system Vgr protein OB-fold" evidence="1">
    <location>
        <begin position="12"/>
        <end position="86"/>
    </location>
</feature>
<accession>A0A7W5FF41</accession>
<dbReference type="Proteomes" id="UP000590749">
    <property type="component" value="Unassembled WGS sequence"/>
</dbReference>
<dbReference type="RefSeq" id="WP_183221334.1">
    <property type="nucleotide sequence ID" value="NZ_BMPW01000005.1"/>
</dbReference>
<comment type="caution">
    <text evidence="2">The sequence shown here is derived from an EMBL/GenBank/DDBJ whole genome shotgun (WGS) entry which is preliminary data.</text>
</comment>
<sequence>MPEPSNRFLGKYRGRVVDNADPRRIARLRAEVPDVLGREWSTWALPCLPFTGEGFGHFSVPAVGAGVWIEFEQGDPSHPIWSGTWYGDAAELPPDARTAQEAEPPTQPVVIQTRAGHKVVVSDTAGGGILVRAGGASVRIDGGGVRLEDGLGGVLTVSGGRVDVNGQIFPGRA</sequence>
<name>A0A7W5FF41_9ACTN</name>
<dbReference type="EMBL" id="JACHXF010000007">
    <property type="protein sequence ID" value="MBB3096099.1"/>
    <property type="molecule type" value="Genomic_DNA"/>
</dbReference>
<evidence type="ECO:0000313" key="3">
    <source>
        <dbReference type="Proteomes" id="UP000590749"/>
    </source>
</evidence>
<evidence type="ECO:0000313" key="2">
    <source>
        <dbReference type="EMBL" id="MBB3096099.1"/>
    </source>
</evidence>
<dbReference type="Gene3D" id="2.40.50.230">
    <property type="entry name" value="Gp5 N-terminal domain"/>
    <property type="match status" value="1"/>
</dbReference>
<protein>
    <submittedName>
        <fullName evidence="2">Putative cofactor-binding repeat protein</fullName>
    </submittedName>
</protein>
<reference evidence="2 3" key="1">
    <citation type="submission" date="2020-08" db="EMBL/GenBank/DDBJ databases">
        <title>Genomic Encyclopedia of Type Strains, Phase III (KMG-III): the genomes of soil and plant-associated and newly described type strains.</title>
        <authorList>
            <person name="Whitman W."/>
        </authorList>
    </citation>
    <scope>NUCLEOTIDE SEQUENCE [LARGE SCALE GENOMIC DNA]</scope>
    <source>
        <strain evidence="2 3">CECT 3287</strain>
    </source>
</reference>
<dbReference type="InterPro" id="IPR006531">
    <property type="entry name" value="Gp5/Vgr_OB"/>
</dbReference>